<name>A0A4Q9HP26_STRKA</name>
<protein>
    <submittedName>
        <fullName evidence="1">Integrase</fullName>
    </submittedName>
</protein>
<keyword evidence="2" id="KW-1185">Reference proteome</keyword>
<comment type="caution">
    <text evidence="1">The sequence shown here is derived from an EMBL/GenBank/DDBJ whole genome shotgun (WGS) entry which is preliminary data.</text>
</comment>
<evidence type="ECO:0000313" key="2">
    <source>
        <dbReference type="Proteomes" id="UP000292452"/>
    </source>
</evidence>
<reference evidence="1 2" key="1">
    <citation type="submission" date="2019-02" db="EMBL/GenBank/DDBJ databases">
        <title>Draft Genome Sequence of Streptomyces sp. AM-2504, identified by 16S rRNA comparative analysis as a Streptomyces Kasugaensis strain.</title>
        <authorList>
            <person name="Napolioni V."/>
            <person name="Giuliodori A.M."/>
            <person name="Spurio R."/>
            <person name="Fabbretti A."/>
        </authorList>
    </citation>
    <scope>NUCLEOTIDE SEQUENCE [LARGE SCALE GENOMIC DNA]</scope>
    <source>
        <strain evidence="1 2">AM-2504</strain>
    </source>
</reference>
<sequence length="73" mass="7965">MTHGELMALPVTISLETANRALMLGRTTGYSLAKRGQYPVPLLPRGRGYVVSRYHLHRYLGVEAVGQDAPDAA</sequence>
<dbReference type="AlphaFoldDB" id="A0A4Q9HP26"/>
<dbReference type="EMBL" id="SIXH01000315">
    <property type="protein sequence ID" value="TBO56624.1"/>
    <property type="molecule type" value="Genomic_DNA"/>
</dbReference>
<proteinExistence type="predicted"/>
<evidence type="ECO:0000313" key="1">
    <source>
        <dbReference type="EMBL" id="TBO56624.1"/>
    </source>
</evidence>
<gene>
    <name evidence="1" type="ORF">EYS09_26985</name>
</gene>
<organism evidence="1 2">
    <name type="scientific">Streptomyces kasugaensis</name>
    <dbReference type="NCBI Taxonomy" id="1946"/>
    <lineage>
        <taxon>Bacteria</taxon>
        <taxon>Bacillati</taxon>
        <taxon>Actinomycetota</taxon>
        <taxon>Actinomycetes</taxon>
        <taxon>Kitasatosporales</taxon>
        <taxon>Streptomycetaceae</taxon>
        <taxon>Streptomyces</taxon>
    </lineage>
</organism>
<accession>A0A4Q9HP26</accession>
<dbReference type="Proteomes" id="UP000292452">
    <property type="component" value="Unassembled WGS sequence"/>
</dbReference>